<gene>
    <name evidence="1" type="ORF">Back11_38610</name>
</gene>
<sequence length="70" mass="7904">MNKFSKAVSADTPGGSRIHQPLPWESLEVYNPTIETLNIPMDKIAEISIIVSGNAKLWDVGISEKKHWWQ</sequence>
<organism evidence="1 2">
    <name type="scientific">Paenibacillus baekrokdamisoli</name>
    <dbReference type="NCBI Taxonomy" id="1712516"/>
    <lineage>
        <taxon>Bacteria</taxon>
        <taxon>Bacillati</taxon>
        <taxon>Bacillota</taxon>
        <taxon>Bacilli</taxon>
        <taxon>Bacillales</taxon>
        <taxon>Paenibacillaceae</taxon>
        <taxon>Paenibacillus</taxon>
    </lineage>
</organism>
<protein>
    <submittedName>
        <fullName evidence="1">Uncharacterized protein</fullName>
    </submittedName>
</protein>
<dbReference type="OrthoDB" id="4822551at2"/>
<dbReference type="Proteomes" id="UP000275368">
    <property type="component" value="Chromosome"/>
</dbReference>
<dbReference type="RefSeq" id="WP_125660756.1">
    <property type="nucleotide sequence ID" value="NZ_AP019308.1"/>
</dbReference>
<proteinExistence type="predicted"/>
<accession>A0A3G9IVL5</accession>
<evidence type="ECO:0000313" key="1">
    <source>
        <dbReference type="EMBL" id="BBH22516.1"/>
    </source>
</evidence>
<dbReference type="KEGG" id="pbk:Back11_38610"/>
<reference evidence="1 2" key="1">
    <citation type="submission" date="2018-11" db="EMBL/GenBank/DDBJ databases">
        <title>Complete genome sequence of Paenibacillus baekrokdamisoli strain KCTC 33723.</title>
        <authorList>
            <person name="Kang S.W."/>
            <person name="Lee K.C."/>
            <person name="Kim K.K."/>
            <person name="Kim J.S."/>
            <person name="Kim D.S."/>
            <person name="Ko S.H."/>
            <person name="Yang S.H."/>
            <person name="Lee J.S."/>
        </authorList>
    </citation>
    <scope>NUCLEOTIDE SEQUENCE [LARGE SCALE GENOMIC DNA]</scope>
    <source>
        <strain evidence="1 2">KCTC 33723</strain>
    </source>
</reference>
<name>A0A3G9IVL5_9BACL</name>
<keyword evidence="2" id="KW-1185">Reference proteome</keyword>
<dbReference type="AlphaFoldDB" id="A0A3G9IVL5"/>
<dbReference type="EMBL" id="AP019308">
    <property type="protein sequence ID" value="BBH22516.1"/>
    <property type="molecule type" value="Genomic_DNA"/>
</dbReference>
<evidence type="ECO:0000313" key="2">
    <source>
        <dbReference type="Proteomes" id="UP000275368"/>
    </source>
</evidence>